<comment type="caution">
    <text evidence="1">The sequence shown here is derived from an EMBL/GenBank/DDBJ whole genome shotgun (WGS) entry which is preliminary data.</text>
</comment>
<reference evidence="1" key="1">
    <citation type="submission" date="2023-10" db="EMBL/GenBank/DDBJ databases">
        <authorList>
            <person name="Rodriguez Cubillos JULIANA M."/>
            <person name="De Vega J."/>
        </authorList>
    </citation>
    <scope>NUCLEOTIDE SEQUENCE</scope>
</reference>
<organism evidence="1 2">
    <name type="scientific">Trifolium pratense</name>
    <name type="common">Red clover</name>
    <dbReference type="NCBI Taxonomy" id="57577"/>
    <lineage>
        <taxon>Eukaryota</taxon>
        <taxon>Viridiplantae</taxon>
        <taxon>Streptophyta</taxon>
        <taxon>Embryophyta</taxon>
        <taxon>Tracheophyta</taxon>
        <taxon>Spermatophyta</taxon>
        <taxon>Magnoliopsida</taxon>
        <taxon>eudicotyledons</taxon>
        <taxon>Gunneridae</taxon>
        <taxon>Pentapetalae</taxon>
        <taxon>rosids</taxon>
        <taxon>fabids</taxon>
        <taxon>Fabales</taxon>
        <taxon>Fabaceae</taxon>
        <taxon>Papilionoideae</taxon>
        <taxon>50 kb inversion clade</taxon>
        <taxon>NPAAA clade</taxon>
        <taxon>Hologalegina</taxon>
        <taxon>IRL clade</taxon>
        <taxon>Trifolieae</taxon>
        <taxon>Trifolium</taxon>
    </lineage>
</organism>
<proteinExistence type="predicted"/>
<name>A0ACB0J0E1_TRIPR</name>
<protein>
    <submittedName>
        <fullName evidence="1">Uncharacterized protein</fullName>
    </submittedName>
</protein>
<keyword evidence="2" id="KW-1185">Reference proteome</keyword>
<evidence type="ECO:0000313" key="2">
    <source>
        <dbReference type="Proteomes" id="UP001177021"/>
    </source>
</evidence>
<sequence>MNLNGCFATVAKDMLQKYNKFWGNISNMNQLIYFGVILDPRFKLRYVEWCFEDMYENESDVKKKLLESINSNLSKMYDCYTSRNSASSVVEADSHVQTAAGAETTSQLVRENAFQNHLKVIDSVIVETELQGYLKSKNIEFVEKFDILSWWKNKAGDYPIMSQMVRDIMPTPVSTVASESAFSTGGRVLEVYRSSLKPDMAGALICTQN</sequence>
<accession>A0ACB0J0E1</accession>
<dbReference type="Proteomes" id="UP001177021">
    <property type="component" value="Unassembled WGS sequence"/>
</dbReference>
<evidence type="ECO:0000313" key="1">
    <source>
        <dbReference type="EMBL" id="CAJ2636692.1"/>
    </source>
</evidence>
<gene>
    <name evidence="1" type="ORF">MILVUS5_LOCUS7157</name>
</gene>
<dbReference type="EMBL" id="CASHSV030000013">
    <property type="protein sequence ID" value="CAJ2636692.1"/>
    <property type="molecule type" value="Genomic_DNA"/>
</dbReference>